<keyword evidence="2" id="KW-1185">Reference proteome</keyword>
<dbReference type="EMBL" id="JANBUK010003513">
    <property type="protein sequence ID" value="KAJ2767163.1"/>
    <property type="molecule type" value="Genomic_DNA"/>
</dbReference>
<evidence type="ECO:0000313" key="2">
    <source>
        <dbReference type="Proteomes" id="UP001140066"/>
    </source>
</evidence>
<feature type="non-terminal residue" evidence="1">
    <location>
        <position position="270"/>
    </location>
</feature>
<comment type="caution">
    <text evidence="1">The sequence shown here is derived from an EMBL/GenBank/DDBJ whole genome shotgun (WGS) entry which is preliminary data.</text>
</comment>
<protein>
    <submittedName>
        <fullName evidence="1">E3 SUMO-protein ligase pli1</fullName>
    </submittedName>
</protein>
<name>A0ACC1JTE6_9FUNG</name>
<accession>A0ACC1JTE6</accession>
<evidence type="ECO:0000313" key="1">
    <source>
        <dbReference type="EMBL" id="KAJ2767163.1"/>
    </source>
</evidence>
<keyword evidence="1" id="KW-0436">Ligase</keyword>
<sequence length="270" mass="30052">AVHTQCKSPIDLTGLILKSPESNNVVRVTYSTSARWVAALVLSKSHTAQSISREIRKSRFITADQVRQAFFSNTSTDDDDELVSTGALVSLKCPLGLSRITTPARSVYCQHSQCFDCEIFMQLTRKFTVWKCPVCSTVIKSWRELVVDGYFESILKATSAADDQVYIEPNGEWKPKREAPTPRKELKATAGRPLEIEDNDTIDLSDSSTAGYHPNGRNKRRRTDVVDLTLDSDDENGDDIVVREAQLSLTQEEIDFVSSVEDAILSPDSS</sequence>
<gene>
    <name evidence="1" type="primary">pli1</name>
    <name evidence="1" type="ORF">GGI18_005854</name>
</gene>
<reference evidence="1" key="1">
    <citation type="submission" date="2022-07" db="EMBL/GenBank/DDBJ databases">
        <title>Phylogenomic reconstructions and comparative analyses of Kickxellomycotina fungi.</title>
        <authorList>
            <person name="Reynolds N.K."/>
            <person name="Stajich J.E."/>
            <person name="Barry K."/>
            <person name="Grigoriev I.V."/>
            <person name="Crous P."/>
            <person name="Smith M.E."/>
        </authorList>
    </citation>
    <scope>NUCLEOTIDE SEQUENCE</scope>
    <source>
        <strain evidence="1">BCRC 34191</strain>
    </source>
</reference>
<proteinExistence type="predicted"/>
<feature type="non-terminal residue" evidence="1">
    <location>
        <position position="1"/>
    </location>
</feature>
<dbReference type="Proteomes" id="UP001140066">
    <property type="component" value="Unassembled WGS sequence"/>
</dbReference>
<organism evidence="1 2">
    <name type="scientific">Coemansia linderi</name>
    <dbReference type="NCBI Taxonomy" id="2663919"/>
    <lineage>
        <taxon>Eukaryota</taxon>
        <taxon>Fungi</taxon>
        <taxon>Fungi incertae sedis</taxon>
        <taxon>Zoopagomycota</taxon>
        <taxon>Kickxellomycotina</taxon>
        <taxon>Kickxellomycetes</taxon>
        <taxon>Kickxellales</taxon>
        <taxon>Kickxellaceae</taxon>
        <taxon>Coemansia</taxon>
    </lineage>
</organism>